<evidence type="ECO:0000256" key="5">
    <source>
        <dbReference type="ARBA" id="ARBA00022989"/>
    </source>
</evidence>
<dbReference type="PROSITE" id="PS50850">
    <property type="entry name" value="MFS"/>
    <property type="match status" value="1"/>
</dbReference>
<evidence type="ECO:0000256" key="6">
    <source>
        <dbReference type="ARBA" id="ARBA00023136"/>
    </source>
</evidence>
<keyword evidence="2" id="KW-0813">Transport</keyword>
<feature type="transmembrane region" description="Helical" evidence="7">
    <location>
        <begin position="332"/>
        <end position="350"/>
    </location>
</feature>
<reference evidence="9 10" key="1">
    <citation type="submission" date="2023-07" db="EMBL/GenBank/DDBJ databases">
        <title>Sorghum-associated microbial communities from plants grown in Nebraska, USA.</title>
        <authorList>
            <person name="Schachtman D."/>
        </authorList>
    </citation>
    <scope>NUCLEOTIDE SEQUENCE [LARGE SCALE GENOMIC DNA]</scope>
    <source>
        <strain evidence="9 10">DS1027</strain>
    </source>
</reference>
<keyword evidence="5 7" id="KW-1133">Transmembrane helix</keyword>
<keyword evidence="4 7" id="KW-0812">Transmembrane</keyword>
<gene>
    <name evidence="9" type="ORF">J2792_001081</name>
</gene>
<evidence type="ECO:0000256" key="1">
    <source>
        <dbReference type="ARBA" id="ARBA00004651"/>
    </source>
</evidence>
<proteinExistence type="predicted"/>
<keyword evidence="3" id="KW-1003">Cell membrane</keyword>
<evidence type="ECO:0000259" key="8">
    <source>
        <dbReference type="PROSITE" id="PS50850"/>
    </source>
</evidence>
<dbReference type="Gene3D" id="1.20.1720.10">
    <property type="entry name" value="Multidrug resistance protein D"/>
    <property type="match status" value="1"/>
</dbReference>
<feature type="domain" description="Major facilitator superfamily (MFS) profile" evidence="8">
    <location>
        <begin position="16"/>
        <end position="461"/>
    </location>
</feature>
<feature type="transmembrane region" description="Helical" evidence="7">
    <location>
        <begin position="231"/>
        <end position="248"/>
    </location>
</feature>
<name>A0ABU1MIT6_9SPHN</name>
<feature type="transmembrane region" description="Helical" evidence="7">
    <location>
        <begin position="170"/>
        <end position="190"/>
    </location>
</feature>
<feature type="transmembrane region" description="Helical" evidence="7">
    <location>
        <begin position="15"/>
        <end position="38"/>
    </location>
</feature>
<dbReference type="SUPFAM" id="SSF103473">
    <property type="entry name" value="MFS general substrate transporter"/>
    <property type="match status" value="1"/>
</dbReference>
<feature type="transmembrane region" description="Helical" evidence="7">
    <location>
        <begin position="107"/>
        <end position="128"/>
    </location>
</feature>
<feature type="transmembrane region" description="Helical" evidence="7">
    <location>
        <begin position="356"/>
        <end position="383"/>
    </location>
</feature>
<dbReference type="EMBL" id="JAVDRD010000002">
    <property type="protein sequence ID" value="MDR6510221.1"/>
    <property type="molecule type" value="Genomic_DNA"/>
</dbReference>
<evidence type="ECO:0000256" key="2">
    <source>
        <dbReference type="ARBA" id="ARBA00022448"/>
    </source>
</evidence>
<dbReference type="Proteomes" id="UP001184150">
    <property type="component" value="Unassembled WGS sequence"/>
</dbReference>
<feature type="transmembrane region" description="Helical" evidence="7">
    <location>
        <begin position="395"/>
        <end position="415"/>
    </location>
</feature>
<dbReference type="RefSeq" id="WP_197279193.1">
    <property type="nucleotide sequence ID" value="NZ_JAVDRD010000002.1"/>
</dbReference>
<feature type="transmembrane region" description="Helical" evidence="7">
    <location>
        <begin position="50"/>
        <end position="70"/>
    </location>
</feature>
<dbReference type="InterPro" id="IPR036259">
    <property type="entry name" value="MFS_trans_sf"/>
</dbReference>
<feature type="transmembrane region" description="Helical" evidence="7">
    <location>
        <begin position="82"/>
        <end position="101"/>
    </location>
</feature>
<evidence type="ECO:0000256" key="4">
    <source>
        <dbReference type="ARBA" id="ARBA00022692"/>
    </source>
</evidence>
<dbReference type="PANTHER" id="PTHR42718:SF46">
    <property type="entry name" value="BLR6921 PROTEIN"/>
    <property type="match status" value="1"/>
</dbReference>
<feature type="transmembrane region" description="Helical" evidence="7">
    <location>
        <begin position="137"/>
        <end position="158"/>
    </location>
</feature>
<keyword evidence="6 7" id="KW-0472">Membrane</keyword>
<dbReference type="PRINTS" id="PR01036">
    <property type="entry name" value="TCRTETB"/>
</dbReference>
<evidence type="ECO:0000256" key="3">
    <source>
        <dbReference type="ARBA" id="ARBA00022475"/>
    </source>
</evidence>
<feature type="transmembrane region" description="Helical" evidence="7">
    <location>
        <begin position="435"/>
        <end position="454"/>
    </location>
</feature>
<feature type="transmembrane region" description="Helical" evidence="7">
    <location>
        <begin position="299"/>
        <end position="320"/>
    </location>
</feature>
<keyword evidence="10" id="KW-1185">Reference proteome</keyword>
<dbReference type="Gene3D" id="1.20.1250.20">
    <property type="entry name" value="MFS general substrate transporter like domains"/>
    <property type="match status" value="1"/>
</dbReference>
<accession>A0ABU1MIT6</accession>
<evidence type="ECO:0000256" key="7">
    <source>
        <dbReference type="SAM" id="Phobius"/>
    </source>
</evidence>
<comment type="subcellular location">
    <subcellularLocation>
        <location evidence="1">Cell membrane</location>
        <topology evidence="1">Multi-pass membrane protein</topology>
    </subcellularLocation>
</comment>
<dbReference type="InterPro" id="IPR020846">
    <property type="entry name" value="MFS_dom"/>
</dbReference>
<dbReference type="InterPro" id="IPR011701">
    <property type="entry name" value="MFS"/>
</dbReference>
<evidence type="ECO:0000313" key="9">
    <source>
        <dbReference type="EMBL" id="MDR6510221.1"/>
    </source>
</evidence>
<dbReference type="Pfam" id="PF07690">
    <property type="entry name" value="MFS_1"/>
    <property type="match status" value="1"/>
</dbReference>
<protein>
    <submittedName>
        <fullName evidence="9">EmrB/QacA subfamily drug resistance transporter</fullName>
    </submittedName>
</protein>
<dbReference type="PANTHER" id="PTHR42718">
    <property type="entry name" value="MAJOR FACILITATOR SUPERFAMILY MULTIDRUG TRANSPORTER MFSC"/>
    <property type="match status" value="1"/>
</dbReference>
<evidence type="ECO:0000313" key="10">
    <source>
        <dbReference type="Proteomes" id="UP001184150"/>
    </source>
</evidence>
<sequence>MTDEIAPITPLRRRLIMWLVTGALFMEILDGTILTTALPSMARTFGTSAVALDIGISAYMLALGVLIPASSWLADRFGSRRIFVTAIAIFTVASALCGQAQSVPEFVALRVLQGIGGAMMTPVGRLVVMRHTPRDQLIATLSALIWPALFAPVVGPPVGGFITEHLGWRWIFYFNVPLGVLALLAALWLIPDVRGPRRRFDWTGFALTAVGVFALQIGLEHSARRIDALGLGLVCAGLAMLTITMAHLRRSPNPLLDLGALKIPSFRAAVSGGSLSRMAIGAVPFLLPLMMQAGFGYGAVHAGLFVVALFSGDITMKALVERILRRFGHRNVLTINGVICAASLLSLSAIGPHSPAVLVAALLFVNGLARSLQFSSLSTLAFADVDRTAMGDANGLFNTILQLGAAAGVTAAAMSVHAGDALAGAVGLNGQGADYRFAFIAMAVLSLGGVISALKLPHEAGRTLTTG</sequence>
<organism evidence="9 10">
    <name type="scientific">Novosphingobium capsulatum</name>
    <dbReference type="NCBI Taxonomy" id="13688"/>
    <lineage>
        <taxon>Bacteria</taxon>
        <taxon>Pseudomonadati</taxon>
        <taxon>Pseudomonadota</taxon>
        <taxon>Alphaproteobacteria</taxon>
        <taxon>Sphingomonadales</taxon>
        <taxon>Sphingomonadaceae</taxon>
        <taxon>Novosphingobium</taxon>
    </lineage>
</organism>
<comment type="caution">
    <text evidence="9">The sequence shown here is derived from an EMBL/GenBank/DDBJ whole genome shotgun (WGS) entry which is preliminary data.</text>
</comment>